<dbReference type="Proteomes" id="UP000289437">
    <property type="component" value="Unassembled WGS sequence"/>
</dbReference>
<keyword evidence="5" id="KW-0997">Cell inner membrane</keyword>
<keyword evidence="3" id="KW-0813">Transport</keyword>
<dbReference type="InterPro" id="IPR006260">
    <property type="entry name" value="TonB/TolA_C"/>
</dbReference>
<dbReference type="SUPFAM" id="SSF74653">
    <property type="entry name" value="TolA/TonB C-terminal domain"/>
    <property type="match status" value="1"/>
</dbReference>
<feature type="domain" description="TonB C-terminal" evidence="11">
    <location>
        <begin position="218"/>
        <end position="307"/>
    </location>
</feature>
<keyword evidence="6 10" id="KW-0812">Transmembrane</keyword>
<dbReference type="GO" id="GO:0031992">
    <property type="term" value="F:energy transducer activity"/>
    <property type="evidence" value="ECO:0007669"/>
    <property type="project" value="TreeGrafter"/>
</dbReference>
<evidence type="ECO:0000256" key="3">
    <source>
        <dbReference type="ARBA" id="ARBA00022448"/>
    </source>
</evidence>
<keyword evidence="4" id="KW-1003">Cell membrane</keyword>
<evidence type="ECO:0000256" key="5">
    <source>
        <dbReference type="ARBA" id="ARBA00022519"/>
    </source>
</evidence>
<dbReference type="Gene3D" id="3.30.1150.10">
    <property type="match status" value="1"/>
</dbReference>
<name>A0A4Q0SXZ7_9BACT</name>
<dbReference type="PROSITE" id="PS52015">
    <property type="entry name" value="TONB_CTD"/>
    <property type="match status" value="1"/>
</dbReference>
<dbReference type="EMBL" id="RDSM01000002">
    <property type="protein sequence ID" value="RXH56025.1"/>
    <property type="molecule type" value="Genomic_DNA"/>
</dbReference>
<dbReference type="RefSeq" id="WP_161570971.1">
    <property type="nucleotide sequence ID" value="NZ_RDSM01000002.1"/>
</dbReference>
<evidence type="ECO:0000256" key="2">
    <source>
        <dbReference type="ARBA" id="ARBA00006555"/>
    </source>
</evidence>
<keyword evidence="8 10" id="KW-1133">Transmembrane helix</keyword>
<evidence type="ECO:0000256" key="1">
    <source>
        <dbReference type="ARBA" id="ARBA00004383"/>
    </source>
</evidence>
<dbReference type="GO" id="GO:0015031">
    <property type="term" value="P:protein transport"/>
    <property type="evidence" value="ECO:0007669"/>
    <property type="project" value="UniProtKB-KW"/>
</dbReference>
<evidence type="ECO:0000256" key="6">
    <source>
        <dbReference type="ARBA" id="ARBA00022692"/>
    </source>
</evidence>
<keyword evidence="13" id="KW-1185">Reference proteome</keyword>
<evidence type="ECO:0000256" key="8">
    <source>
        <dbReference type="ARBA" id="ARBA00022989"/>
    </source>
</evidence>
<evidence type="ECO:0000313" key="13">
    <source>
        <dbReference type="Proteomes" id="UP000289437"/>
    </source>
</evidence>
<dbReference type="InterPro" id="IPR051045">
    <property type="entry name" value="TonB-dependent_transducer"/>
</dbReference>
<dbReference type="GO" id="GO:0055085">
    <property type="term" value="P:transmembrane transport"/>
    <property type="evidence" value="ECO:0007669"/>
    <property type="project" value="InterPro"/>
</dbReference>
<dbReference type="GO" id="GO:0098797">
    <property type="term" value="C:plasma membrane protein complex"/>
    <property type="evidence" value="ECO:0007669"/>
    <property type="project" value="TreeGrafter"/>
</dbReference>
<evidence type="ECO:0000256" key="10">
    <source>
        <dbReference type="SAM" id="Phobius"/>
    </source>
</evidence>
<keyword evidence="7" id="KW-0653">Protein transport</keyword>
<dbReference type="PANTHER" id="PTHR33446:SF2">
    <property type="entry name" value="PROTEIN TONB"/>
    <property type="match status" value="1"/>
</dbReference>
<evidence type="ECO:0000259" key="11">
    <source>
        <dbReference type="PROSITE" id="PS52015"/>
    </source>
</evidence>
<comment type="subcellular location">
    <subcellularLocation>
        <location evidence="1">Cell inner membrane</location>
        <topology evidence="1">Single-pass membrane protein</topology>
        <orientation evidence="1">Periplasmic side</orientation>
    </subcellularLocation>
</comment>
<proteinExistence type="inferred from homology"/>
<dbReference type="AlphaFoldDB" id="A0A4Q0SXZ7"/>
<comment type="similarity">
    <text evidence="2">Belongs to the TonB family.</text>
</comment>
<dbReference type="PANTHER" id="PTHR33446">
    <property type="entry name" value="PROTEIN TONB-RELATED"/>
    <property type="match status" value="1"/>
</dbReference>
<evidence type="ECO:0000256" key="9">
    <source>
        <dbReference type="ARBA" id="ARBA00023136"/>
    </source>
</evidence>
<evidence type="ECO:0000313" key="12">
    <source>
        <dbReference type="EMBL" id="RXH56025.1"/>
    </source>
</evidence>
<keyword evidence="9 10" id="KW-0472">Membrane</keyword>
<evidence type="ECO:0000256" key="4">
    <source>
        <dbReference type="ARBA" id="ARBA00022475"/>
    </source>
</evidence>
<feature type="transmembrane region" description="Helical" evidence="10">
    <location>
        <begin position="84"/>
        <end position="106"/>
    </location>
</feature>
<protein>
    <submittedName>
        <fullName evidence="12">Ferric siderophore transport system, periplasmic binding protein TonB</fullName>
    </submittedName>
</protein>
<organism evidence="12 13">
    <name type="scientific">Granulicella sibirica</name>
    <dbReference type="NCBI Taxonomy" id="2479048"/>
    <lineage>
        <taxon>Bacteria</taxon>
        <taxon>Pseudomonadati</taxon>
        <taxon>Acidobacteriota</taxon>
        <taxon>Terriglobia</taxon>
        <taxon>Terriglobales</taxon>
        <taxon>Acidobacteriaceae</taxon>
        <taxon>Granulicella</taxon>
    </lineage>
</organism>
<evidence type="ECO:0000256" key="7">
    <source>
        <dbReference type="ARBA" id="ARBA00022927"/>
    </source>
</evidence>
<reference evidence="12 13" key="1">
    <citation type="submission" date="2018-11" db="EMBL/GenBank/DDBJ databases">
        <authorList>
            <person name="Mardanov A.V."/>
            <person name="Ravin N.V."/>
            <person name="Dedysh S.N."/>
        </authorList>
    </citation>
    <scope>NUCLEOTIDE SEQUENCE [LARGE SCALE GENOMIC DNA]</scope>
    <source>
        <strain evidence="12 13">AF10</strain>
    </source>
</reference>
<gene>
    <name evidence="12" type="ORF">GRAN_2882</name>
</gene>
<dbReference type="InterPro" id="IPR037682">
    <property type="entry name" value="TonB_C"/>
</dbReference>
<comment type="caution">
    <text evidence="12">The sequence shown here is derived from an EMBL/GenBank/DDBJ whole genome shotgun (WGS) entry which is preliminary data.</text>
</comment>
<sequence length="307" mass="32351">MTSFTINVISSWMRAAMPDIEVAPCLRNLAVGSRCLSGYGRILAQCAPEPAIRPELRVWSEVLSMFEDSLMESRNRLVSKSRRWITVGSVGLQCLIAGAIVMVPLVRPEALAFRSIAPVVVVPALKKPPVVVEQVRPVARQSSAASLPVIQTATRAAMLPSLHPSDPELAMGDPPPVTIGSMTSGPGTGTEIFGPSTGTGLNVTVAPPKKTGPVRVSSGISAGLLLTEIKPVYPRIAVAARQEGTVMIEATISKTGAIESAHVLSGPAMLQGAAIEAVKLARYKPYRLNGEATEVQTTVTVVFRLGS</sequence>
<accession>A0A4Q0SXZ7</accession>
<dbReference type="Pfam" id="PF03544">
    <property type="entry name" value="TonB_C"/>
    <property type="match status" value="1"/>
</dbReference>
<dbReference type="NCBIfam" id="TIGR01352">
    <property type="entry name" value="tonB_Cterm"/>
    <property type="match status" value="1"/>
</dbReference>
<dbReference type="OrthoDB" id="123206at2"/>
<reference evidence="13" key="2">
    <citation type="submission" date="2019-02" db="EMBL/GenBank/DDBJ databases">
        <title>Granulicella sibirica sp. nov., a psychrotolerant acidobacterium isolated from an organic soil layer in forested tundra, West Siberia.</title>
        <authorList>
            <person name="Oshkin I.Y."/>
            <person name="Kulichevskaya I.S."/>
            <person name="Rijpstra W.I.C."/>
            <person name="Sinninghe Damste J.S."/>
            <person name="Rakitin A.L."/>
            <person name="Ravin N.V."/>
            <person name="Dedysh S.N."/>
        </authorList>
    </citation>
    <scope>NUCLEOTIDE SEQUENCE [LARGE SCALE GENOMIC DNA]</scope>
    <source>
        <strain evidence="13">AF10</strain>
    </source>
</reference>